<evidence type="ECO:0000256" key="5">
    <source>
        <dbReference type="ARBA" id="ARBA00022989"/>
    </source>
</evidence>
<dbReference type="Pfam" id="PF02472">
    <property type="entry name" value="ExbD"/>
    <property type="match status" value="1"/>
</dbReference>
<name>A0A6N8L763_9SPHI</name>
<dbReference type="PANTHER" id="PTHR30558">
    <property type="entry name" value="EXBD MEMBRANE COMPONENT OF PMF-DRIVEN MACROMOLECULE IMPORT SYSTEM"/>
    <property type="match status" value="1"/>
</dbReference>
<keyword evidence="3" id="KW-1003">Cell membrane</keyword>
<reference evidence="10 11" key="1">
    <citation type="submission" date="2019-12" db="EMBL/GenBank/DDBJ databases">
        <authorList>
            <person name="Dong K."/>
        </authorList>
    </citation>
    <scope>NUCLEOTIDE SEQUENCE [LARGE SCALE GENOMIC DNA]</scope>
    <source>
        <strain evidence="10 11">JCM 31225</strain>
    </source>
</reference>
<accession>A0A6N8L763</accession>
<protein>
    <submittedName>
        <fullName evidence="10">Biopolymer transporter ExbD</fullName>
    </submittedName>
</protein>
<gene>
    <name evidence="10" type="ORF">GQF63_16210</name>
</gene>
<dbReference type="GO" id="GO:0015031">
    <property type="term" value="P:protein transport"/>
    <property type="evidence" value="ECO:0007669"/>
    <property type="project" value="UniProtKB-KW"/>
</dbReference>
<keyword evidence="5 9" id="KW-1133">Transmembrane helix</keyword>
<comment type="subcellular location">
    <subcellularLocation>
        <location evidence="1">Cell membrane</location>
        <topology evidence="1">Single-pass membrane protein</topology>
    </subcellularLocation>
    <subcellularLocation>
        <location evidence="7">Cell membrane</location>
        <topology evidence="7">Single-pass type II membrane protein</topology>
    </subcellularLocation>
</comment>
<sequence>MAELNSDSGGGKKGGKVRSKKNGGRVDLTAMVDLAFLLITFFMLTTSLNKPQAMDVAMPDKNKDWNEKEPEIEIADNRSITLLLGSDNKIAWYYGQLASPITPPTVVDYSKEGIRQVLLEKKAQVPKVSGGKDLIVVIRPSDLSVQRNLVDILDEMKITDIKRYMISKIKAEEVEVLKTNGIYNDK</sequence>
<dbReference type="Proteomes" id="UP000435036">
    <property type="component" value="Unassembled WGS sequence"/>
</dbReference>
<comment type="similarity">
    <text evidence="2 7">Belongs to the ExbD/TolR family.</text>
</comment>
<evidence type="ECO:0000256" key="7">
    <source>
        <dbReference type="RuleBase" id="RU003879"/>
    </source>
</evidence>
<evidence type="ECO:0000256" key="6">
    <source>
        <dbReference type="ARBA" id="ARBA00023136"/>
    </source>
</evidence>
<evidence type="ECO:0000256" key="2">
    <source>
        <dbReference type="ARBA" id="ARBA00005811"/>
    </source>
</evidence>
<organism evidence="10 11">
    <name type="scientific">Sphingobacterium humi</name>
    <dbReference type="NCBI Taxonomy" id="1796905"/>
    <lineage>
        <taxon>Bacteria</taxon>
        <taxon>Pseudomonadati</taxon>
        <taxon>Bacteroidota</taxon>
        <taxon>Sphingobacteriia</taxon>
        <taxon>Sphingobacteriales</taxon>
        <taxon>Sphingobacteriaceae</taxon>
        <taxon>Sphingobacterium</taxon>
    </lineage>
</organism>
<evidence type="ECO:0000256" key="8">
    <source>
        <dbReference type="SAM" id="MobiDB-lite"/>
    </source>
</evidence>
<dbReference type="RefSeq" id="WP_160370292.1">
    <property type="nucleotide sequence ID" value="NZ_WSQA01000014.1"/>
</dbReference>
<dbReference type="GO" id="GO:0005886">
    <property type="term" value="C:plasma membrane"/>
    <property type="evidence" value="ECO:0007669"/>
    <property type="project" value="UniProtKB-SubCell"/>
</dbReference>
<dbReference type="OrthoDB" id="952702at2"/>
<keyword evidence="7" id="KW-0653">Protein transport</keyword>
<dbReference type="AlphaFoldDB" id="A0A6N8L763"/>
<dbReference type="EMBL" id="WSQA01000014">
    <property type="protein sequence ID" value="MVZ63572.1"/>
    <property type="molecule type" value="Genomic_DNA"/>
</dbReference>
<evidence type="ECO:0000313" key="10">
    <source>
        <dbReference type="EMBL" id="MVZ63572.1"/>
    </source>
</evidence>
<evidence type="ECO:0000313" key="11">
    <source>
        <dbReference type="Proteomes" id="UP000435036"/>
    </source>
</evidence>
<evidence type="ECO:0000256" key="4">
    <source>
        <dbReference type="ARBA" id="ARBA00022692"/>
    </source>
</evidence>
<evidence type="ECO:0000256" key="3">
    <source>
        <dbReference type="ARBA" id="ARBA00022475"/>
    </source>
</evidence>
<dbReference type="PANTHER" id="PTHR30558:SF3">
    <property type="entry name" value="BIOPOLYMER TRANSPORT PROTEIN EXBD-RELATED"/>
    <property type="match status" value="1"/>
</dbReference>
<keyword evidence="11" id="KW-1185">Reference proteome</keyword>
<comment type="caution">
    <text evidence="10">The sequence shown here is derived from an EMBL/GenBank/DDBJ whole genome shotgun (WGS) entry which is preliminary data.</text>
</comment>
<dbReference type="GO" id="GO:0022857">
    <property type="term" value="F:transmembrane transporter activity"/>
    <property type="evidence" value="ECO:0007669"/>
    <property type="project" value="InterPro"/>
</dbReference>
<proteinExistence type="inferred from homology"/>
<keyword evidence="4 7" id="KW-0812">Transmembrane</keyword>
<evidence type="ECO:0000256" key="1">
    <source>
        <dbReference type="ARBA" id="ARBA00004162"/>
    </source>
</evidence>
<keyword evidence="6 9" id="KW-0472">Membrane</keyword>
<evidence type="ECO:0000256" key="9">
    <source>
        <dbReference type="SAM" id="Phobius"/>
    </source>
</evidence>
<feature type="transmembrane region" description="Helical" evidence="9">
    <location>
        <begin position="26"/>
        <end position="44"/>
    </location>
</feature>
<dbReference type="InterPro" id="IPR003400">
    <property type="entry name" value="ExbD"/>
</dbReference>
<feature type="region of interest" description="Disordered" evidence="8">
    <location>
        <begin position="1"/>
        <end position="21"/>
    </location>
</feature>
<keyword evidence="7" id="KW-0813">Transport</keyword>